<evidence type="ECO:0000256" key="1">
    <source>
        <dbReference type="SAM" id="MobiDB-lite"/>
    </source>
</evidence>
<dbReference type="EMBL" id="JAAMPC010000007">
    <property type="protein sequence ID" value="KAG2302982.1"/>
    <property type="molecule type" value="Genomic_DNA"/>
</dbReference>
<feature type="region of interest" description="Disordered" evidence="1">
    <location>
        <begin position="1"/>
        <end position="25"/>
    </location>
</feature>
<dbReference type="AlphaFoldDB" id="A0A8X7SBK3"/>
<proteinExistence type="predicted"/>
<keyword evidence="2" id="KW-0472">Membrane</keyword>
<accession>A0A8X7SBK3</accession>
<evidence type="ECO:0000313" key="3">
    <source>
        <dbReference type="EMBL" id="KAG2302982.1"/>
    </source>
</evidence>
<sequence length="387" mass="43674">MYSSNNLRNLDAPIKQQRRRASGSSNKGLLGVGAVVLLKLLLRDFSELNRWRKRLRPRRGTRATFLGRGKETRDDLVDIESESSDGEEKRSGRNLTNPAMSFFDCKRGFLMAFFFAIRYRARPKVLRELIHLLTNDLYQLQIPHLKVFLKSSPTIYLECKLLHERRWNFYYKKATMMPATVNFNRLATYMPNLNADIIGEITGVKSTITNPPQDKNHVMAAIKMNNELSFTMSLSDGQAVKLHNQLESNVRLVSQDTGLSSASSLQKSYAKVESLSIAELNEFVIAAPSQAGEGVNPDKIQAPPFVAATEGKAYIFQGGDDDNGDDNPDAISVPAKVEINGSSRAKMFSEKVMKARKAYVAKIEVYVALFPFPIVLMHVVFFPFWYF</sequence>
<keyword evidence="2" id="KW-0812">Transmembrane</keyword>
<evidence type="ECO:0000313" key="4">
    <source>
        <dbReference type="Proteomes" id="UP000886595"/>
    </source>
</evidence>
<keyword evidence="2" id="KW-1133">Transmembrane helix</keyword>
<comment type="caution">
    <text evidence="3">The sequence shown here is derived from an EMBL/GenBank/DDBJ whole genome shotgun (WGS) entry which is preliminary data.</text>
</comment>
<name>A0A8X7SBK3_BRACI</name>
<protein>
    <submittedName>
        <fullName evidence="3">Uncharacterized protein</fullName>
    </submittedName>
</protein>
<dbReference type="Proteomes" id="UP000886595">
    <property type="component" value="Unassembled WGS sequence"/>
</dbReference>
<evidence type="ECO:0000256" key="2">
    <source>
        <dbReference type="SAM" id="Phobius"/>
    </source>
</evidence>
<feature type="transmembrane region" description="Helical" evidence="2">
    <location>
        <begin position="363"/>
        <end position="386"/>
    </location>
</feature>
<gene>
    <name evidence="3" type="ORF">Bca52824_031633</name>
</gene>
<reference evidence="3 4" key="1">
    <citation type="submission" date="2020-02" db="EMBL/GenBank/DDBJ databases">
        <authorList>
            <person name="Ma Q."/>
            <person name="Huang Y."/>
            <person name="Song X."/>
            <person name="Pei D."/>
        </authorList>
    </citation>
    <scope>NUCLEOTIDE SEQUENCE [LARGE SCALE GENOMIC DNA]</scope>
    <source>
        <strain evidence="3">Sxm20200214</strain>
        <tissue evidence="3">Leaf</tissue>
    </source>
</reference>
<keyword evidence="4" id="KW-1185">Reference proteome</keyword>
<organism evidence="3 4">
    <name type="scientific">Brassica carinata</name>
    <name type="common">Ethiopian mustard</name>
    <name type="synonym">Abyssinian cabbage</name>
    <dbReference type="NCBI Taxonomy" id="52824"/>
    <lineage>
        <taxon>Eukaryota</taxon>
        <taxon>Viridiplantae</taxon>
        <taxon>Streptophyta</taxon>
        <taxon>Embryophyta</taxon>
        <taxon>Tracheophyta</taxon>
        <taxon>Spermatophyta</taxon>
        <taxon>Magnoliopsida</taxon>
        <taxon>eudicotyledons</taxon>
        <taxon>Gunneridae</taxon>
        <taxon>Pentapetalae</taxon>
        <taxon>rosids</taxon>
        <taxon>malvids</taxon>
        <taxon>Brassicales</taxon>
        <taxon>Brassicaceae</taxon>
        <taxon>Brassiceae</taxon>
        <taxon>Brassica</taxon>
    </lineage>
</organism>